<reference evidence="7 9" key="2">
    <citation type="submission" date="2016-10" db="EMBL/GenBank/DDBJ databases">
        <authorList>
            <person name="de Groot N.N."/>
        </authorList>
    </citation>
    <scope>NUCLEOTIDE SEQUENCE [LARGE SCALE GENOMIC DNA]</scope>
    <source>
        <strain evidence="7 9">DSM 23048</strain>
    </source>
</reference>
<gene>
    <name evidence="6" type="ORF">AV926_15140</name>
    <name evidence="7" type="ORF">SAMN04488018_1272</name>
</gene>
<dbReference type="GeneID" id="82258577"/>
<organism evidence="6 8">
    <name type="scientific">Myroides marinus</name>
    <dbReference type="NCBI Taxonomy" id="703342"/>
    <lineage>
        <taxon>Bacteria</taxon>
        <taxon>Pseudomonadati</taxon>
        <taxon>Bacteroidota</taxon>
        <taxon>Flavobacteriia</taxon>
        <taxon>Flavobacteriales</taxon>
        <taxon>Flavobacteriaceae</taxon>
        <taxon>Myroides</taxon>
    </lineage>
</organism>
<dbReference type="EMBL" id="FNYS01000027">
    <property type="protein sequence ID" value="SEJ35058.1"/>
    <property type="molecule type" value="Genomic_DNA"/>
</dbReference>
<dbReference type="PANTHER" id="PTHR42978:SF3">
    <property type="entry name" value="BLR3078 PROTEIN"/>
    <property type="match status" value="1"/>
</dbReference>
<dbReference type="Proteomes" id="UP000076630">
    <property type="component" value="Unassembled WGS sequence"/>
</dbReference>
<dbReference type="Proteomes" id="UP000183077">
    <property type="component" value="Unassembled WGS sequence"/>
</dbReference>
<evidence type="ECO:0000259" key="5">
    <source>
        <dbReference type="SMART" id="SM00849"/>
    </source>
</evidence>
<accession>A0A163WRR3</accession>
<dbReference type="Gene3D" id="3.60.15.10">
    <property type="entry name" value="Ribonuclease Z/Hydroxyacylglutathione hydrolase-like"/>
    <property type="match status" value="1"/>
</dbReference>
<dbReference type="RefSeq" id="WP_038985700.1">
    <property type="nucleotide sequence ID" value="NZ_FNYS01000027.1"/>
</dbReference>
<evidence type="ECO:0000256" key="2">
    <source>
        <dbReference type="ARBA" id="ARBA00022723"/>
    </source>
</evidence>
<dbReference type="InterPro" id="IPR051013">
    <property type="entry name" value="MBL_superfamily_lactonases"/>
</dbReference>
<dbReference type="PANTHER" id="PTHR42978">
    <property type="entry name" value="QUORUM-QUENCHING LACTONASE YTNP-RELATED-RELATED"/>
    <property type="match status" value="1"/>
</dbReference>
<evidence type="ECO:0000313" key="6">
    <source>
        <dbReference type="EMBL" id="KZE76741.1"/>
    </source>
</evidence>
<sequence>MHKIHHLNCVEILAPTGDRAIGNCTVLQLKDKLILLDAGIGLQDNTIETSRFTPSLIQAIGLKLDPNLAAINQFKNKGLDPNCVTDIVVTHLDCDHISGLTDFPKARVHLSQEEYQNYLSDNPRYIRTLISHDPTLIQYQPSTSIWNGLEVRKVAIEGVEIYLTPLFGHTLGHCGVIYYADAQWWFYIGDAYYIREELSNALHPVHELTTARADDNTLRLESLKRIKQFISDYPEVNVYGYHDYSEFL</sequence>
<name>A0A163WRR3_9FLAO</name>
<evidence type="ECO:0000256" key="1">
    <source>
        <dbReference type="ARBA" id="ARBA00007749"/>
    </source>
</evidence>
<dbReference type="GO" id="GO:0046872">
    <property type="term" value="F:metal ion binding"/>
    <property type="evidence" value="ECO:0007669"/>
    <property type="project" value="UniProtKB-KW"/>
</dbReference>
<reference evidence="6 8" key="1">
    <citation type="submission" date="2016-01" db="EMBL/GenBank/DDBJ databases">
        <title>Whole genome sequencing of Myroides marinus L41.</title>
        <authorList>
            <person name="Hong K.W."/>
        </authorList>
    </citation>
    <scope>NUCLEOTIDE SEQUENCE [LARGE SCALE GENOMIC DNA]</scope>
    <source>
        <strain evidence="6 8">L41</strain>
    </source>
</reference>
<dbReference type="InterPro" id="IPR001279">
    <property type="entry name" value="Metallo-B-lactamas"/>
</dbReference>
<proteinExistence type="inferred from homology"/>
<keyword evidence="3 6" id="KW-0378">Hydrolase</keyword>
<evidence type="ECO:0000256" key="4">
    <source>
        <dbReference type="ARBA" id="ARBA00022833"/>
    </source>
</evidence>
<comment type="similarity">
    <text evidence="1">Belongs to the metallo-beta-lactamase superfamily.</text>
</comment>
<dbReference type="EMBL" id="LQNU01000075">
    <property type="protein sequence ID" value="KZE76741.1"/>
    <property type="molecule type" value="Genomic_DNA"/>
</dbReference>
<dbReference type="InterPro" id="IPR036866">
    <property type="entry name" value="RibonucZ/Hydroxyglut_hydro"/>
</dbReference>
<keyword evidence="2" id="KW-0479">Metal-binding</keyword>
<dbReference type="SUPFAM" id="SSF56281">
    <property type="entry name" value="Metallo-hydrolase/oxidoreductase"/>
    <property type="match status" value="1"/>
</dbReference>
<dbReference type="AlphaFoldDB" id="A0A163WRR3"/>
<dbReference type="GO" id="GO:0016787">
    <property type="term" value="F:hydrolase activity"/>
    <property type="evidence" value="ECO:0007669"/>
    <property type="project" value="UniProtKB-KW"/>
</dbReference>
<dbReference type="SMART" id="SM00849">
    <property type="entry name" value="Lactamase_B"/>
    <property type="match status" value="1"/>
</dbReference>
<dbReference type="OrthoDB" id="9802248at2"/>
<evidence type="ECO:0000313" key="7">
    <source>
        <dbReference type="EMBL" id="SEJ35058.1"/>
    </source>
</evidence>
<evidence type="ECO:0000313" key="9">
    <source>
        <dbReference type="Proteomes" id="UP000183077"/>
    </source>
</evidence>
<keyword evidence="4" id="KW-0862">Zinc</keyword>
<evidence type="ECO:0000256" key="3">
    <source>
        <dbReference type="ARBA" id="ARBA00022801"/>
    </source>
</evidence>
<keyword evidence="8" id="KW-1185">Reference proteome</keyword>
<feature type="domain" description="Metallo-beta-lactamase" evidence="5">
    <location>
        <begin position="21"/>
        <end position="242"/>
    </location>
</feature>
<protein>
    <submittedName>
        <fullName evidence="6">MBL fold metallo-hydrolase</fullName>
    </submittedName>
    <submittedName>
        <fullName evidence="7">Metallo-beta-lactamase superfamily protein</fullName>
    </submittedName>
</protein>
<evidence type="ECO:0000313" key="8">
    <source>
        <dbReference type="Proteomes" id="UP000076630"/>
    </source>
</evidence>
<dbReference type="Pfam" id="PF00753">
    <property type="entry name" value="Lactamase_B"/>
    <property type="match status" value="1"/>
</dbReference>